<comment type="caution">
    <text evidence="2">The sequence shown here is derived from an EMBL/GenBank/DDBJ whole genome shotgun (WGS) entry which is preliminary data.</text>
</comment>
<name>A0A3D9ZR22_9ACTN</name>
<protein>
    <submittedName>
        <fullName evidence="2">Uncharacterized protein</fullName>
    </submittedName>
</protein>
<dbReference type="AlphaFoldDB" id="A0A3D9ZR22"/>
<dbReference type="EMBL" id="QUMQ01000001">
    <property type="protein sequence ID" value="REF99826.1"/>
    <property type="molecule type" value="Genomic_DNA"/>
</dbReference>
<reference evidence="2 3" key="1">
    <citation type="submission" date="2018-08" db="EMBL/GenBank/DDBJ databases">
        <title>Sequencing the genomes of 1000 actinobacteria strains.</title>
        <authorList>
            <person name="Klenk H.-P."/>
        </authorList>
    </citation>
    <scope>NUCLEOTIDE SEQUENCE [LARGE SCALE GENOMIC DNA]</scope>
    <source>
        <strain evidence="2 3">DSM 44099</strain>
    </source>
</reference>
<gene>
    <name evidence="2" type="ORF">DFJ67_5870</name>
</gene>
<evidence type="ECO:0000313" key="2">
    <source>
        <dbReference type="EMBL" id="REF99826.1"/>
    </source>
</evidence>
<dbReference type="RefSeq" id="WP_116070957.1">
    <property type="nucleotide sequence ID" value="NZ_BONB01000058.1"/>
</dbReference>
<keyword evidence="3" id="KW-1185">Reference proteome</keyword>
<sequence>MLDPVAFVQAVNATRDHVYSARPDAPVVPDRTRRSGRGDPLRRSTATILRRLANRVEPRRAKPCSTATA</sequence>
<feature type="region of interest" description="Disordered" evidence="1">
    <location>
        <begin position="22"/>
        <end position="69"/>
    </location>
</feature>
<evidence type="ECO:0000256" key="1">
    <source>
        <dbReference type="SAM" id="MobiDB-lite"/>
    </source>
</evidence>
<dbReference type="Proteomes" id="UP000256913">
    <property type="component" value="Unassembled WGS sequence"/>
</dbReference>
<accession>A0A3D9ZR22</accession>
<feature type="compositionally biased region" description="Basic and acidic residues" evidence="1">
    <location>
        <begin position="30"/>
        <end position="42"/>
    </location>
</feature>
<evidence type="ECO:0000313" key="3">
    <source>
        <dbReference type="Proteomes" id="UP000256913"/>
    </source>
</evidence>
<dbReference type="OrthoDB" id="3405033at2"/>
<organism evidence="2 3">
    <name type="scientific">Asanoa ferruginea</name>
    <dbReference type="NCBI Taxonomy" id="53367"/>
    <lineage>
        <taxon>Bacteria</taxon>
        <taxon>Bacillati</taxon>
        <taxon>Actinomycetota</taxon>
        <taxon>Actinomycetes</taxon>
        <taxon>Micromonosporales</taxon>
        <taxon>Micromonosporaceae</taxon>
        <taxon>Asanoa</taxon>
    </lineage>
</organism>
<proteinExistence type="predicted"/>